<sequence length="102" mass="11953">MSIENDEGGDMREFMEFFESSLYFVARQGKQPVYEAEPLLDNQGRFIGEQMSIENDDEGGDMREFMEFFESSPYFVARQGKQPVYEAEPLLDNQGRFIDVWI</sequence>
<gene>
    <name evidence="1" type="ORF">TCNE_LOCUS20257</name>
</gene>
<accession>A0A183VHN7</accession>
<evidence type="ECO:0000313" key="1">
    <source>
        <dbReference type="EMBL" id="VDM51578.1"/>
    </source>
</evidence>
<keyword evidence="2" id="KW-1185">Reference proteome</keyword>
<dbReference type="EMBL" id="UYWY01028978">
    <property type="protein sequence ID" value="VDM51578.1"/>
    <property type="molecule type" value="Genomic_DNA"/>
</dbReference>
<reference evidence="3" key="1">
    <citation type="submission" date="2016-06" db="UniProtKB">
        <authorList>
            <consortium name="WormBaseParasite"/>
        </authorList>
    </citation>
    <scope>IDENTIFICATION</scope>
</reference>
<protein>
    <submittedName>
        <fullName evidence="3">DUF1330 domain-containing protein</fullName>
    </submittedName>
</protein>
<proteinExistence type="predicted"/>
<organism evidence="2 3">
    <name type="scientific">Toxocara canis</name>
    <name type="common">Canine roundworm</name>
    <dbReference type="NCBI Taxonomy" id="6265"/>
    <lineage>
        <taxon>Eukaryota</taxon>
        <taxon>Metazoa</taxon>
        <taxon>Ecdysozoa</taxon>
        <taxon>Nematoda</taxon>
        <taxon>Chromadorea</taxon>
        <taxon>Rhabditida</taxon>
        <taxon>Spirurina</taxon>
        <taxon>Ascaridomorpha</taxon>
        <taxon>Ascaridoidea</taxon>
        <taxon>Toxocaridae</taxon>
        <taxon>Toxocara</taxon>
    </lineage>
</organism>
<dbReference type="WBParaSite" id="TCNE_0002026101-mRNA-1">
    <property type="protein sequence ID" value="TCNE_0002026101-mRNA-1"/>
    <property type="gene ID" value="TCNE_0002026101"/>
</dbReference>
<dbReference type="Proteomes" id="UP000050794">
    <property type="component" value="Unassembled WGS sequence"/>
</dbReference>
<evidence type="ECO:0000313" key="2">
    <source>
        <dbReference type="Proteomes" id="UP000050794"/>
    </source>
</evidence>
<dbReference type="AlphaFoldDB" id="A0A183VHN7"/>
<name>A0A183VHN7_TOXCA</name>
<reference evidence="1 2" key="2">
    <citation type="submission" date="2018-11" db="EMBL/GenBank/DDBJ databases">
        <authorList>
            <consortium name="Pathogen Informatics"/>
        </authorList>
    </citation>
    <scope>NUCLEOTIDE SEQUENCE [LARGE SCALE GENOMIC DNA]</scope>
</reference>
<evidence type="ECO:0000313" key="3">
    <source>
        <dbReference type="WBParaSite" id="TCNE_0002026101-mRNA-1"/>
    </source>
</evidence>